<dbReference type="EMBL" id="JBHTIS010003542">
    <property type="protein sequence ID" value="MFD1051373.1"/>
    <property type="molecule type" value="Genomic_DNA"/>
</dbReference>
<comment type="caution">
    <text evidence="1">The sequence shown here is derived from an EMBL/GenBank/DDBJ whole genome shotgun (WGS) entry which is preliminary data.</text>
</comment>
<evidence type="ECO:0000313" key="2">
    <source>
        <dbReference type="Proteomes" id="UP001597045"/>
    </source>
</evidence>
<dbReference type="PIRSF" id="PIRSF028291">
    <property type="entry name" value="UCP028291"/>
    <property type="match status" value="1"/>
</dbReference>
<reference evidence="2" key="1">
    <citation type="journal article" date="2019" name="Int. J. Syst. Evol. Microbiol.">
        <title>The Global Catalogue of Microorganisms (GCM) 10K type strain sequencing project: providing services to taxonomists for standard genome sequencing and annotation.</title>
        <authorList>
            <consortium name="The Broad Institute Genomics Platform"/>
            <consortium name="The Broad Institute Genome Sequencing Center for Infectious Disease"/>
            <person name="Wu L."/>
            <person name="Ma J."/>
        </authorList>
    </citation>
    <scope>NUCLEOTIDE SEQUENCE [LARGE SCALE GENOMIC DNA]</scope>
    <source>
        <strain evidence="2">JCM 31486</strain>
    </source>
</reference>
<evidence type="ECO:0000313" key="1">
    <source>
        <dbReference type="EMBL" id="MFD1051373.1"/>
    </source>
</evidence>
<gene>
    <name evidence="1" type="ORF">ACFQ1S_40450</name>
</gene>
<sequence length="96" mass="10856">MTFTSEALVSTDRPERYGSQLAKHFANKIDATWEETRGTITFPFGTAELTTEDGGLRMRASATDQESLTRLEDVVGSHLVRFGQRDELKVEWHPAR</sequence>
<accession>A0ABW3MMK3</accession>
<dbReference type="InterPro" id="IPR014543">
    <property type="entry name" value="UCP028291"/>
</dbReference>
<dbReference type="Gene3D" id="3.30.310.50">
    <property type="entry name" value="Alpha-D-phosphohexomutase, C-terminal domain"/>
    <property type="match status" value="1"/>
</dbReference>
<proteinExistence type="predicted"/>
<dbReference type="Proteomes" id="UP001597045">
    <property type="component" value="Unassembled WGS sequence"/>
</dbReference>
<dbReference type="Pfam" id="PF09981">
    <property type="entry name" value="DUF2218"/>
    <property type="match status" value="1"/>
</dbReference>
<name>A0ABW3MMK3_9PSEU</name>
<protein>
    <submittedName>
        <fullName evidence="1">DUF2218 domain-containing protein</fullName>
    </submittedName>
</protein>
<organism evidence="1 2">
    <name type="scientific">Kibdelosporangium lantanae</name>
    <dbReference type="NCBI Taxonomy" id="1497396"/>
    <lineage>
        <taxon>Bacteria</taxon>
        <taxon>Bacillati</taxon>
        <taxon>Actinomycetota</taxon>
        <taxon>Actinomycetes</taxon>
        <taxon>Pseudonocardiales</taxon>
        <taxon>Pseudonocardiaceae</taxon>
        <taxon>Kibdelosporangium</taxon>
    </lineage>
</organism>
<keyword evidence="2" id="KW-1185">Reference proteome</keyword>